<reference evidence="1 2" key="1">
    <citation type="submission" date="2021-06" db="EMBL/GenBank/DDBJ databases">
        <title>A haploid diamondback moth (Plutella xylostella L.) genome assembly resolves 31 chromosomes and identifies a diamide resistance mutation.</title>
        <authorList>
            <person name="Ward C.M."/>
            <person name="Perry K.D."/>
            <person name="Baker G."/>
            <person name="Powis K."/>
            <person name="Heckel D.G."/>
            <person name="Baxter S.W."/>
        </authorList>
    </citation>
    <scope>NUCLEOTIDE SEQUENCE [LARGE SCALE GENOMIC DNA]</scope>
    <source>
        <strain evidence="1 2">LV</strain>
        <tissue evidence="1">Single pupa</tissue>
    </source>
</reference>
<dbReference type="EMBL" id="JAHIBW010000015">
    <property type="protein sequence ID" value="KAG7304045.1"/>
    <property type="molecule type" value="Genomic_DNA"/>
</dbReference>
<protein>
    <submittedName>
        <fullName evidence="1">Uncharacterized protein</fullName>
    </submittedName>
</protein>
<proteinExistence type="predicted"/>
<keyword evidence="2" id="KW-1185">Reference proteome</keyword>
<name>A0ABQ7QFQ6_PLUXY</name>
<evidence type="ECO:0000313" key="2">
    <source>
        <dbReference type="Proteomes" id="UP000823941"/>
    </source>
</evidence>
<sequence length="102" mass="10922">MRGCSLYVEVLQIVSVPEYESCAFEVETHRGYFAGQRLLQSEGGVARQRPSRGAELPPDPALVPRVAGLLGPHAPVRGHGQRLRGTYSLAGQVPGPTHCGAF</sequence>
<evidence type="ECO:0000313" key="1">
    <source>
        <dbReference type="EMBL" id="KAG7304045.1"/>
    </source>
</evidence>
<gene>
    <name evidence="1" type="ORF">JYU34_010971</name>
</gene>
<dbReference type="Proteomes" id="UP000823941">
    <property type="component" value="Chromosome 15"/>
</dbReference>
<comment type="caution">
    <text evidence="1">The sequence shown here is derived from an EMBL/GenBank/DDBJ whole genome shotgun (WGS) entry which is preliminary data.</text>
</comment>
<accession>A0ABQ7QFQ6</accession>
<organism evidence="1 2">
    <name type="scientific">Plutella xylostella</name>
    <name type="common">Diamondback moth</name>
    <name type="synonym">Plutella maculipennis</name>
    <dbReference type="NCBI Taxonomy" id="51655"/>
    <lineage>
        <taxon>Eukaryota</taxon>
        <taxon>Metazoa</taxon>
        <taxon>Ecdysozoa</taxon>
        <taxon>Arthropoda</taxon>
        <taxon>Hexapoda</taxon>
        <taxon>Insecta</taxon>
        <taxon>Pterygota</taxon>
        <taxon>Neoptera</taxon>
        <taxon>Endopterygota</taxon>
        <taxon>Lepidoptera</taxon>
        <taxon>Glossata</taxon>
        <taxon>Ditrysia</taxon>
        <taxon>Yponomeutoidea</taxon>
        <taxon>Plutellidae</taxon>
        <taxon>Plutella</taxon>
    </lineage>
</organism>